<dbReference type="InterPro" id="IPR003658">
    <property type="entry name" value="Anti-sigma_ant"/>
</dbReference>
<dbReference type="Pfam" id="PF01740">
    <property type="entry name" value="STAS"/>
    <property type="match status" value="1"/>
</dbReference>
<dbReference type="PANTHER" id="PTHR33495">
    <property type="entry name" value="ANTI-SIGMA FACTOR ANTAGONIST TM_1081-RELATED-RELATED"/>
    <property type="match status" value="1"/>
</dbReference>
<evidence type="ECO:0000313" key="4">
    <source>
        <dbReference type="EMBL" id="MDI6451198.1"/>
    </source>
</evidence>
<protein>
    <recommendedName>
        <fullName evidence="2">Anti-sigma factor antagonist</fullName>
    </recommendedName>
</protein>
<dbReference type="Gene3D" id="3.30.750.24">
    <property type="entry name" value="STAS domain"/>
    <property type="match status" value="1"/>
</dbReference>
<dbReference type="InterPro" id="IPR002645">
    <property type="entry name" value="STAS_dom"/>
</dbReference>
<evidence type="ECO:0000256" key="2">
    <source>
        <dbReference type="RuleBase" id="RU003749"/>
    </source>
</evidence>
<gene>
    <name evidence="4" type="ORF">QJ522_19200</name>
</gene>
<organism evidence="4 5">
    <name type="scientific">Anaerobaca lacustris</name>
    <dbReference type="NCBI Taxonomy" id="3044600"/>
    <lineage>
        <taxon>Bacteria</taxon>
        <taxon>Pseudomonadati</taxon>
        <taxon>Planctomycetota</taxon>
        <taxon>Phycisphaerae</taxon>
        <taxon>Sedimentisphaerales</taxon>
        <taxon>Anaerobacaceae</taxon>
        <taxon>Anaerobaca</taxon>
    </lineage>
</organism>
<comment type="caution">
    <text evidence="4">The sequence shown here is derived from an EMBL/GenBank/DDBJ whole genome shotgun (WGS) entry which is preliminary data.</text>
</comment>
<feature type="domain" description="STAS" evidence="3">
    <location>
        <begin position="35"/>
        <end position="118"/>
    </location>
</feature>
<dbReference type="InterPro" id="IPR036513">
    <property type="entry name" value="STAS_dom_sf"/>
</dbReference>
<dbReference type="SUPFAM" id="SSF52091">
    <property type="entry name" value="SpoIIaa-like"/>
    <property type="match status" value="1"/>
</dbReference>
<evidence type="ECO:0000256" key="1">
    <source>
        <dbReference type="ARBA" id="ARBA00009013"/>
    </source>
</evidence>
<sequence>MAAIQPRVSVEYLEGATVVAFTDDKILEDTDVRALRESIEAVIEQAGRLHLVLDFRHVRFLSSAVLGLLIRVSKRVCEQGGQLKLCNIHPGIYEVFKITRLTNIFDIYESVDSATQAFSDCR</sequence>
<evidence type="ECO:0000259" key="3">
    <source>
        <dbReference type="PROSITE" id="PS50801"/>
    </source>
</evidence>
<accession>A0AAW6U7T4</accession>
<evidence type="ECO:0000313" key="5">
    <source>
        <dbReference type="Proteomes" id="UP001431776"/>
    </source>
</evidence>
<dbReference type="Proteomes" id="UP001431776">
    <property type="component" value="Unassembled WGS sequence"/>
</dbReference>
<dbReference type="NCBIfam" id="TIGR00377">
    <property type="entry name" value="ant_ant_sig"/>
    <property type="match status" value="1"/>
</dbReference>
<comment type="similarity">
    <text evidence="1 2">Belongs to the anti-sigma-factor antagonist family.</text>
</comment>
<reference evidence="4" key="1">
    <citation type="submission" date="2023-05" db="EMBL/GenBank/DDBJ databases">
        <title>Anaerotaeda fermentans gen. nov., sp. nov., a novel anaerobic planctomycete of the new family within the order Sedimentisphaerales isolated from Taman Peninsula, Russia.</title>
        <authorList>
            <person name="Khomyakova M.A."/>
            <person name="Merkel A.Y."/>
            <person name="Slobodkin A.I."/>
        </authorList>
    </citation>
    <scope>NUCLEOTIDE SEQUENCE</scope>
    <source>
        <strain evidence="4">M17dextr</strain>
    </source>
</reference>
<proteinExistence type="inferred from homology"/>
<dbReference type="GO" id="GO:0043856">
    <property type="term" value="F:anti-sigma factor antagonist activity"/>
    <property type="evidence" value="ECO:0007669"/>
    <property type="project" value="InterPro"/>
</dbReference>
<dbReference type="AlphaFoldDB" id="A0AAW6U7T4"/>
<name>A0AAW6U7T4_9BACT</name>
<keyword evidence="5" id="KW-1185">Reference proteome</keyword>
<dbReference type="PROSITE" id="PS50801">
    <property type="entry name" value="STAS"/>
    <property type="match status" value="1"/>
</dbReference>
<dbReference type="CDD" id="cd07043">
    <property type="entry name" value="STAS_anti-anti-sigma_factors"/>
    <property type="match status" value="1"/>
</dbReference>
<dbReference type="RefSeq" id="WP_349246606.1">
    <property type="nucleotide sequence ID" value="NZ_JASCXX010000030.1"/>
</dbReference>
<dbReference type="EMBL" id="JASCXX010000030">
    <property type="protein sequence ID" value="MDI6451198.1"/>
    <property type="molecule type" value="Genomic_DNA"/>
</dbReference>